<protein>
    <submittedName>
        <fullName evidence="2">Inner membrane protein YcdZ</fullName>
    </submittedName>
</protein>
<evidence type="ECO:0000313" key="2">
    <source>
        <dbReference type="EMBL" id="KZL88989.1"/>
    </source>
</evidence>
<keyword evidence="1" id="KW-1133">Transmembrane helix</keyword>
<accession>A0A162QUM3</accession>
<reference evidence="2 3" key="1">
    <citation type="submission" date="2016-04" db="EMBL/GenBank/DDBJ databases">
        <title>Genome sequence of Clostridium magnum DSM 2767.</title>
        <authorList>
            <person name="Poehlein A."/>
            <person name="Uhlig R."/>
            <person name="Fischer R."/>
            <person name="Bahl H."/>
            <person name="Daniel R."/>
        </authorList>
    </citation>
    <scope>NUCLEOTIDE SEQUENCE [LARGE SCALE GENOMIC DNA]</scope>
    <source>
        <strain evidence="2 3">DSM 2767</strain>
    </source>
</reference>
<dbReference type="Pfam" id="PF06496">
    <property type="entry name" value="DUF1097"/>
    <property type="match status" value="1"/>
</dbReference>
<comment type="caution">
    <text evidence="2">The sequence shown here is derived from an EMBL/GenBank/DDBJ whole genome shotgun (WGS) entry which is preliminary data.</text>
</comment>
<dbReference type="InterPro" id="IPR009476">
    <property type="entry name" value="DUF1097"/>
</dbReference>
<feature type="transmembrane region" description="Helical" evidence="1">
    <location>
        <begin position="122"/>
        <end position="141"/>
    </location>
</feature>
<name>A0A162QUM3_9CLOT</name>
<gene>
    <name evidence="2" type="primary">ycdZ_4</name>
    <name evidence="2" type="ORF">CLMAG_56870</name>
</gene>
<proteinExistence type="predicted"/>
<dbReference type="STRING" id="1121326.CLMAG_56870"/>
<evidence type="ECO:0000313" key="3">
    <source>
        <dbReference type="Proteomes" id="UP000076603"/>
    </source>
</evidence>
<keyword evidence="1" id="KW-0472">Membrane</keyword>
<dbReference type="OrthoDB" id="8588554at2"/>
<keyword evidence="1" id="KW-0812">Transmembrane</keyword>
<organism evidence="2 3">
    <name type="scientific">Clostridium magnum DSM 2767</name>
    <dbReference type="NCBI Taxonomy" id="1121326"/>
    <lineage>
        <taxon>Bacteria</taxon>
        <taxon>Bacillati</taxon>
        <taxon>Bacillota</taxon>
        <taxon>Clostridia</taxon>
        <taxon>Eubacteriales</taxon>
        <taxon>Clostridiaceae</taxon>
        <taxon>Clostridium</taxon>
    </lineage>
</organism>
<keyword evidence="3" id="KW-1185">Reference proteome</keyword>
<feature type="transmembrane region" description="Helical" evidence="1">
    <location>
        <begin position="50"/>
        <end position="69"/>
    </location>
</feature>
<sequence length="159" mass="16791">MKQTLGIGISAGLLAALLTEIGGALGVVTWVGFVAMLSYYASGCGKDGFIRSMATNLSGVFWGWMIVLISKTLPIPYPLGVTVFLIVIVMCMQSYFSVLNFIPGAFAGCSCYFGTNFDAKGVIIALIVGNILAFASHIMGTKIGNMLEGKKVEEVSDTV</sequence>
<evidence type="ECO:0000256" key="1">
    <source>
        <dbReference type="SAM" id="Phobius"/>
    </source>
</evidence>
<feature type="transmembrane region" description="Helical" evidence="1">
    <location>
        <begin position="81"/>
        <end position="102"/>
    </location>
</feature>
<dbReference type="RefSeq" id="WP_066630219.1">
    <property type="nucleotide sequence ID" value="NZ_FQXL01000020.1"/>
</dbReference>
<dbReference type="PATRIC" id="fig|1121326.3.peg.5743"/>
<dbReference type="Proteomes" id="UP000076603">
    <property type="component" value="Unassembled WGS sequence"/>
</dbReference>
<dbReference type="EMBL" id="LWAE01000012">
    <property type="protein sequence ID" value="KZL88989.1"/>
    <property type="molecule type" value="Genomic_DNA"/>
</dbReference>
<dbReference type="AlphaFoldDB" id="A0A162QUM3"/>